<organism evidence="1 2">
    <name type="scientific">Artomyces pyxidatus</name>
    <dbReference type="NCBI Taxonomy" id="48021"/>
    <lineage>
        <taxon>Eukaryota</taxon>
        <taxon>Fungi</taxon>
        <taxon>Dikarya</taxon>
        <taxon>Basidiomycota</taxon>
        <taxon>Agaricomycotina</taxon>
        <taxon>Agaricomycetes</taxon>
        <taxon>Russulales</taxon>
        <taxon>Auriscalpiaceae</taxon>
        <taxon>Artomyces</taxon>
    </lineage>
</organism>
<comment type="caution">
    <text evidence="1">The sequence shown here is derived from an EMBL/GenBank/DDBJ whole genome shotgun (WGS) entry which is preliminary data.</text>
</comment>
<evidence type="ECO:0000313" key="1">
    <source>
        <dbReference type="EMBL" id="KAI0056381.1"/>
    </source>
</evidence>
<dbReference type="EMBL" id="MU277265">
    <property type="protein sequence ID" value="KAI0056381.1"/>
    <property type="molecule type" value="Genomic_DNA"/>
</dbReference>
<reference evidence="1" key="2">
    <citation type="journal article" date="2022" name="New Phytol.">
        <title>Evolutionary transition to the ectomycorrhizal habit in the genomes of a hyperdiverse lineage of mushroom-forming fungi.</title>
        <authorList>
            <person name="Looney B."/>
            <person name="Miyauchi S."/>
            <person name="Morin E."/>
            <person name="Drula E."/>
            <person name="Courty P.E."/>
            <person name="Kohler A."/>
            <person name="Kuo A."/>
            <person name="LaButti K."/>
            <person name="Pangilinan J."/>
            <person name="Lipzen A."/>
            <person name="Riley R."/>
            <person name="Andreopoulos W."/>
            <person name="He G."/>
            <person name="Johnson J."/>
            <person name="Nolan M."/>
            <person name="Tritt A."/>
            <person name="Barry K.W."/>
            <person name="Grigoriev I.V."/>
            <person name="Nagy L.G."/>
            <person name="Hibbett D."/>
            <person name="Henrissat B."/>
            <person name="Matheny P.B."/>
            <person name="Labbe J."/>
            <person name="Martin F.M."/>
        </authorList>
    </citation>
    <scope>NUCLEOTIDE SEQUENCE</scope>
    <source>
        <strain evidence="1">HHB10654</strain>
    </source>
</reference>
<sequence>MDFSIPFDITARARGQAVLKRVAFWETLRPWFLSKGYTLYALHCRHSGRSEKLPEPVCSFPIFGDIDGEAPDHPYAYFGMDEEETAALEAYAADKTSGCSPPYPPLFAPFQARIFFAQDAHKRHVAIRVVKDATEEYRILRYLSKQDDLLSSEGFQCVLPVLDMLQYGKYWFVVMPRWGTSYGESGFPTVRACLRYMECCLTGMAFLHRHRIAHADIRISNTLTNHFGSEQYRMASSNLRDALHRQDRISHAIIDFDRARMLPPGIDYLDAAYVRGWHPLNPPSAGELLYDPFVRDVGTLGGMFCFRFQGLIEDMPLMAPFLDRMVTIDIQQRFTAAKALDFLHHVLRASLAYDQLSCRPAVWLIGSCEDDRWSDLPHEFVEQWATYCAPRHTATAVFLHGICKTQAGWQLVRASRHIGRFIRIEL</sequence>
<name>A0ACB8SKG6_9AGAM</name>
<gene>
    <name evidence="1" type="ORF">BV25DRAFT_1578720</name>
</gene>
<proteinExistence type="predicted"/>
<evidence type="ECO:0000313" key="2">
    <source>
        <dbReference type="Proteomes" id="UP000814140"/>
    </source>
</evidence>
<keyword evidence="2" id="KW-1185">Reference proteome</keyword>
<reference evidence="1" key="1">
    <citation type="submission" date="2021-03" db="EMBL/GenBank/DDBJ databases">
        <authorList>
            <consortium name="DOE Joint Genome Institute"/>
            <person name="Ahrendt S."/>
            <person name="Looney B.P."/>
            <person name="Miyauchi S."/>
            <person name="Morin E."/>
            <person name="Drula E."/>
            <person name="Courty P.E."/>
            <person name="Chicoki N."/>
            <person name="Fauchery L."/>
            <person name="Kohler A."/>
            <person name="Kuo A."/>
            <person name="Labutti K."/>
            <person name="Pangilinan J."/>
            <person name="Lipzen A."/>
            <person name="Riley R."/>
            <person name="Andreopoulos W."/>
            <person name="He G."/>
            <person name="Johnson J."/>
            <person name="Barry K.W."/>
            <person name="Grigoriev I.V."/>
            <person name="Nagy L."/>
            <person name="Hibbett D."/>
            <person name="Henrissat B."/>
            <person name="Matheny P.B."/>
            <person name="Labbe J."/>
            <person name="Martin F."/>
        </authorList>
    </citation>
    <scope>NUCLEOTIDE SEQUENCE</scope>
    <source>
        <strain evidence="1">HHB10654</strain>
    </source>
</reference>
<dbReference type="Proteomes" id="UP000814140">
    <property type="component" value="Unassembled WGS sequence"/>
</dbReference>
<protein>
    <submittedName>
        <fullName evidence="1">Uncharacterized protein</fullName>
    </submittedName>
</protein>
<accession>A0ACB8SKG6</accession>